<gene>
    <name evidence="1" type="ORF">M9H77_15897</name>
</gene>
<dbReference type="Proteomes" id="UP001060085">
    <property type="component" value="Linkage Group LG04"/>
</dbReference>
<reference evidence="2" key="1">
    <citation type="journal article" date="2023" name="Nat. Plants">
        <title>Single-cell RNA sequencing provides a high-resolution roadmap for understanding the multicellular compartmentation of specialized metabolism.</title>
        <authorList>
            <person name="Sun S."/>
            <person name="Shen X."/>
            <person name="Li Y."/>
            <person name="Li Y."/>
            <person name="Wang S."/>
            <person name="Li R."/>
            <person name="Zhang H."/>
            <person name="Shen G."/>
            <person name="Guo B."/>
            <person name="Wei J."/>
            <person name="Xu J."/>
            <person name="St-Pierre B."/>
            <person name="Chen S."/>
            <person name="Sun C."/>
        </authorList>
    </citation>
    <scope>NUCLEOTIDE SEQUENCE [LARGE SCALE GENOMIC DNA]</scope>
</reference>
<proteinExistence type="predicted"/>
<protein>
    <submittedName>
        <fullName evidence="1">Uncharacterized protein</fullName>
    </submittedName>
</protein>
<organism evidence="1 2">
    <name type="scientific">Catharanthus roseus</name>
    <name type="common">Madagascar periwinkle</name>
    <name type="synonym">Vinca rosea</name>
    <dbReference type="NCBI Taxonomy" id="4058"/>
    <lineage>
        <taxon>Eukaryota</taxon>
        <taxon>Viridiplantae</taxon>
        <taxon>Streptophyta</taxon>
        <taxon>Embryophyta</taxon>
        <taxon>Tracheophyta</taxon>
        <taxon>Spermatophyta</taxon>
        <taxon>Magnoliopsida</taxon>
        <taxon>eudicotyledons</taxon>
        <taxon>Gunneridae</taxon>
        <taxon>Pentapetalae</taxon>
        <taxon>asterids</taxon>
        <taxon>lamiids</taxon>
        <taxon>Gentianales</taxon>
        <taxon>Apocynaceae</taxon>
        <taxon>Rauvolfioideae</taxon>
        <taxon>Vinceae</taxon>
        <taxon>Catharanthinae</taxon>
        <taxon>Catharanthus</taxon>
    </lineage>
</organism>
<comment type="caution">
    <text evidence="1">The sequence shown here is derived from an EMBL/GenBank/DDBJ whole genome shotgun (WGS) entry which is preliminary data.</text>
</comment>
<name>A0ACC0B0I2_CATRO</name>
<evidence type="ECO:0000313" key="2">
    <source>
        <dbReference type="Proteomes" id="UP001060085"/>
    </source>
</evidence>
<keyword evidence="2" id="KW-1185">Reference proteome</keyword>
<sequence length="112" mass="11896">MQLGLSFDQDFANLAGSPIYSSSGTAPPPADAGSPSPGRMGRKAGSVYINPKRFGSLQKPCLKETITFLNCMALNNCKDDNCEQQKKLLAGCMDAQEYQGSKHAVLPEAVGI</sequence>
<evidence type="ECO:0000313" key="1">
    <source>
        <dbReference type="EMBL" id="KAI5666044.1"/>
    </source>
</evidence>
<accession>A0ACC0B0I2</accession>
<dbReference type="EMBL" id="CM044704">
    <property type="protein sequence ID" value="KAI5666044.1"/>
    <property type="molecule type" value="Genomic_DNA"/>
</dbReference>